<gene>
    <name evidence="2" type="ORF">O181_009539</name>
</gene>
<sequence>MWKRAFDTAAKCIAETKEYNKKMYYKTHMEPDFIEGDQVLLSTLNFNNLKEPKKMRDLFVGPFTIVKLIGENAVEVRLTEEFSRKNPAFPMSLVKPYFQTGEDMFPSMNKTSTPQDIVEVEESPGCVKKIRDTIWSDSRAKEQIRINGWQKMPYQMVNFT</sequence>
<reference evidence="2" key="1">
    <citation type="submission" date="2021-03" db="EMBL/GenBank/DDBJ databases">
        <title>Draft genome sequence of rust myrtle Austropuccinia psidii MF-1, a brazilian biotype.</title>
        <authorList>
            <person name="Quecine M.C."/>
            <person name="Pachon D.M.R."/>
            <person name="Bonatelli M.L."/>
            <person name="Correr F.H."/>
            <person name="Franceschini L.M."/>
            <person name="Leite T.F."/>
            <person name="Margarido G.R.A."/>
            <person name="Almeida C.A."/>
            <person name="Ferrarezi J.A."/>
            <person name="Labate C.A."/>
        </authorList>
    </citation>
    <scope>NUCLEOTIDE SEQUENCE</scope>
    <source>
        <strain evidence="2">MF-1</strain>
    </source>
</reference>
<evidence type="ECO:0000313" key="3">
    <source>
        <dbReference type="Proteomes" id="UP000765509"/>
    </source>
</evidence>
<dbReference type="OrthoDB" id="4360000at2759"/>
<evidence type="ECO:0000313" key="2">
    <source>
        <dbReference type="EMBL" id="MBW0469824.1"/>
    </source>
</evidence>
<dbReference type="AlphaFoldDB" id="A0A9Q3GJY8"/>
<dbReference type="Proteomes" id="UP000765509">
    <property type="component" value="Unassembled WGS sequence"/>
</dbReference>
<protein>
    <recommendedName>
        <fullName evidence="1">Tf2-1-like SH3-like domain-containing protein</fullName>
    </recommendedName>
</protein>
<dbReference type="Pfam" id="PF24626">
    <property type="entry name" value="SH3_Tf2-1"/>
    <property type="match status" value="1"/>
</dbReference>
<feature type="domain" description="Tf2-1-like SH3-like" evidence="1">
    <location>
        <begin position="36"/>
        <end position="97"/>
    </location>
</feature>
<name>A0A9Q3GJY8_9BASI</name>
<evidence type="ECO:0000259" key="1">
    <source>
        <dbReference type="Pfam" id="PF24626"/>
    </source>
</evidence>
<dbReference type="InterPro" id="IPR056924">
    <property type="entry name" value="SH3_Tf2-1"/>
</dbReference>
<dbReference type="EMBL" id="AVOT02002281">
    <property type="protein sequence ID" value="MBW0469824.1"/>
    <property type="molecule type" value="Genomic_DNA"/>
</dbReference>
<proteinExistence type="predicted"/>
<organism evidence="2 3">
    <name type="scientific">Austropuccinia psidii MF-1</name>
    <dbReference type="NCBI Taxonomy" id="1389203"/>
    <lineage>
        <taxon>Eukaryota</taxon>
        <taxon>Fungi</taxon>
        <taxon>Dikarya</taxon>
        <taxon>Basidiomycota</taxon>
        <taxon>Pucciniomycotina</taxon>
        <taxon>Pucciniomycetes</taxon>
        <taxon>Pucciniales</taxon>
        <taxon>Sphaerophragmiaceae</taxon>
        <taxon>Austropuccinia</taxon>
    </lineage>
</organism>
<comment type="caution">
    <text evidence="2">The sequence shown here is derived from an EMBL/GenBank/DDBJ whole genome shotgun (WGS) entry which is preliminary data.</text>
</comment>
<accession>A0A9Q3GJY8</accession>
<keyword evidence="3" id="KW-1185">Reference proteome</keyword>